<dbReference type="InterPro" id="IPR031856">
    <property type="entry name" value="YdaS_toxin-like"/>
</dbReference>
<evidence type="ECO:0000313" key="3">
    <source>
        <dbReference type="Proteomes" id="UP000190777"/>
    </source>
</evidence>
<evidence type="ECO:0000313" key="4">
    <source>
        <dbReference type="Proteomes" id="UP000254618"/>
    </source>
</evidence>
<dbReference type="GO" id="GO:0003677">
    <property type="term" value="F:DNA binding"/>
    <property type="evidence" value="ECO:0007669"/>
    <property type="project" value="InterPro"/>
</dbReference>
<dbReference type="RefSeq" id="WP_079325660.1">
    <property type="nucleotide sequence ID" value="NZ_MXAP01000063.1"/>
</dbReference>
<dbReference type="AlphaFoldDB" id="A0A378QQE6"/>
<dbReference type="Proteomes" id="UP000254618">
    <property type="component" value="Unassembled WGS sequence"/>
</dbReference>
<dbReference type="Gene3D" id="1.10.260.40">
    <property type="entry name" value="lambda repressor-like DNA-binding domains"/>
    <property type="match status" value="1"/>
</dbReference>
<reference evidence="1 3" key="1">
    <citation type="submission" date="2017-03" db="EMBL/GenBank/DDBJ databases">
        <title>Draft genome sequence of Moraxella equi CCUG 4950T type strain.</title>
        <authorList>
            <person name="Salva-Serra F."/>
            <person name="Engstrom-Jakobsson H."/>
            <person name="Thorell K."/>
            <person name="Jaen-Luchoro D."/>
            <person name="Gonzales-Siles L."/>
            <person name="Karlsson R."/>
            <person name="Yazdan S."/>
            <person name="Boulund F."/>
            <person name="Johnning A."/>
            <person name="Engstrand L."/>
            <person name="Kristiansson E."/>
            <person name="Moore E."/>
        </authorList>
    </citation>
    <scope>NUCLEOTIDE SEQUENCE [LARGE SCALE GENOMIC DNA]</scope>
    <source>
        <strain evidence="1 3">CCUG 4950</strain>
    </source>
</reference>
<gene>
    <name evidence="1" type="ORF">B5J93_06575</name>
    <name evidence="2" type="ORF">NCTC11012_01362</name>
</gene>
<keyword evidence="3" id="KW-1185">Reference proteome</keyword>
<name>A0A378QQE6_9GAMM</name>
<sequence>MEKTPLERAISILGSTSALARAIGITPWAVSKWDKTCPPKDRCLDIEQATQGQITAEQLRPDINWDYIRKSVK</sequence>
<protein>
    <submittedName>
        <fullName evidence="1">Cro/Cl family transcriptional regulator</fullName>
    </submittedName>
    <submittedName>
        <fullName evidence="2">Uncharacterized protein conserved in bacteria, prophage-related</fullName>
    </submittedName>
</protein>
<dbReference type="SUPFAM" id="SSF47413">
    <property type="entry name" value="lambda repressor-like DNA-binding domains"/>
    <property type="match status" value="1"/>
</dbReference>
<dbReference type="Pfam" id="PF15943">
    <property type="entry name" value="YdaS_toxin"/>
    <property type="match status" value="1"/>
</dbReference>
<evidence type="ECO:0000313" key="1">
    <source>
        <dbReference type="EMBL" id="OPH38206.1"/>
    </source>
</evidence>
<organism evidence="2 4">
    <name type="scientific">Moraxella equi</name>
    <dbReference type="NCBI Taxonomy" id="60442"/>
    <lineage>
        <taxon>Bacteria</taxon>
        <taxon>Pseudomonadati</taxon>
        <taxon>Pseudomonadota</taxon>
        <taxon>Gammaproteobacteria</taxon>
        <taxon>Moraxellales</taxon>
        <taxon>Moraxellaceae</taxon>
        <taxon>Moraxella</taxon>
    </lineage>
</organism>
<dbReference type="EMBL" id="MXAP01000063">
    <property type="protein sequence ID" value="OPH38206.1"/>
    <property type="molecule type" value="Genomic_DNA"/>
</dbReference>
<dbReference type="Proteomes" id="UP000190777">
    <property type="component" value="Unassembled WGS sequence"/>
</dbReference>
<dbReference type="EMBL" id="UGQF01000001">
    <property type="protein sequence ID" value="STZ03129.1"/>
    <property type="molecule type" value="Genomic_DNA"/>
</dbReference>
<accession>A0A378QQE6</accession>
<proteinExistence type="predicted"/>
<dbReference type="InterPro" id="IPR010982">
    <property type="entry name" value="Lambda_DNA-bd_dom_sf"/>
</dbReference>
<evidence type="ECO:0000313" key="2">
    <source>
        <dbReference type="EMBL" id="STZ03129.1"/>
    </source>
</evidence>
<reference evidence="2 4" key="2">
    <citation type="submission" date="2018-06" db="EMBL/GenBank/DDBJ databases">
        <authorList>
            <consortium name="Pathogen Informatics"/>
            <person name="Doyle S."/>
        </authorList>
    </citation>
    <scope>NUCLEOTIDE SEQUENCE [LARGE SCALE GENOMIC DNA]</scope>
    <source>
        <strain evidence="2 4">NCTC11012</strain>
    </source>
</reference>